<organism evidence="3 4">
    <name type="scientific">Cyanobacterium stanieri (strain ATCC 29140 / PCC 7202)</name>
    <dbReference type="NCBI Taxonomy" id="292563"/>
    <lineage>
        <taxon>Bacteria</taxon>
        <taxon>Bacillati</taxon>
        <taxon>Cyanobacteriota</taxon>
        <taxon>Cyanophyceae</taxon>
        <taxon>Oscillatoriophycideae</taxon>
        <taxon>Chroococcales</taxon>
        <taxon>Geminocystaceae</taxon>
        <taxon>Cyanobacterium</taxon>
    </lineage>
</organism>
<evidence type="ECO:0000313" key="4">
    <source>
        <dbReference type="Proteomes" id="UP000010483"/>
    </source>
</evidence>
<dbReference type="eggNOG" id="COG0792">
    <property type="taxonomic scope" value="Bacteria"/>
</dbReference>
<keyword evidence="4" id="KW-1185">Reference proteome</keyword>
<dbReference type="InterPro" id="IPR003509">
    <property type="entry name" value="UPF0102_YraN-like"/>
</dbReference>
<dbReference type="SUPFAM" id="SSF52980">
    <property type="entry name" value="Restriction endonuclease-like"/>
    <property type="match status" value="1"/>
</dbReference>
<dbReference type="HAMAP" id="MF_00048">
    <property type="entry name" value="UPF0102"/>
    <property type="match status" value="1"/>
</dbReference>
<dbReference type="EMBL" id="CP003940">
    <property type="protein sequence ID" value="AFZ46890.1"/>
    <property type="molecule type" value="Genomic_DNA"/>
</dbReference>
<evidence type="ECO:0000256" key="1">
    <source>
        <dbReference type="ARBA" id="ARBA00006738"/>
    </source>
</evidence>
<dbReference type="PANTHER" id="PTHR34039">
    <property type="entry name" value="UPF0102 PROTEIN YRAN"/>
    <property type="match status" value="1"/>
</dbReference>
<dbReference type="NCBIfam" id="TIGR00252">
    <property type="entry name" value="YraN family protein"/>
    <property type="match status" value="1"/>
</dbReference>
<proteinExistence type="inferred from homology"/>
<reference evidence="4" key="1">
    <citation type="journal article" date="2013" name="Proc. Natl. Acad. Sci. U.S.A.">
        <title>Improving the coverage of the cyanobacterial phylum using diversity-driven genome sequencing.</title>
        <authorList>
            <person name="Shih P.M."/>
            <person name="Wu D."/>
            <person name="Latifi A."/>
            <person name="Axen S.D."/>
            <person name="Fewer D.P."/>
            <person name="Talla E."/>
            <person name="Calteau A."/>
            <person name="Cai F."/>
            <person name="Tandeau de Marsac N."/>
            <person name="Rippka R."/>
            <person name="Herdman M."/>
            <person name="Sivonen K."/>
            <person name="Coursin T."/>
            <person name="Laurent T."/>
            <person name="Goodwin L."/>
            <person name="Nolan M."/>
            <person name="Davenport K.W."/>
            <person name="Han C.S."/>
            <person name="Rubin E.M."/>
            <person name="Eisen J.A."/>
            <person name="Woyke T."/>
            <person name="Gugger M."/>
            <person name="Kerfeld C.A."/>
        </authorList>
    </citation>
    <scope>NUCLEOTIDE SEQUENCE [LARGE SCALE GENOMIC DNA]</scope>
    <source>
        <strain evidence="4">ATCC 29140 / PCC 7202</strain>
    </source>
</reference>
<dbReference type="Proteomes" id="UP000010483">
    <property type="component" value="Chromosome"/>
</dbReference>
<dbReference type="AlphaFoldDB" id="K9YKG8"/>
<evidence type="ECO:0000256" key="2">
    <source>
        <dbReference type="HAMAP-Rule" id="MF_00048"/>
    </source>
</evidence>
<gene>
    <name evidence="3" type="ordered locus">Cyast_0918</name>
</gene>
<dbReference type="STRING" id="292563.Cyast_0918"/>
<accession>K9YKG8</accession>
<dbReference type="Pfam" id="PF02021">
    <property type="entry name" value="UPF0102"/>
    <property type="match status" value="1"/>
</dbReference>
<comment type="similarity">
    <text evidence="1 2">Belongs to the UPF0102 family.</text>
</comment>
<dbReference type="PANTHER" id="PTHR34039:SF1">
    <property type="entry name" value="UPF0102 PROTEIN YRAN"/>
    <property type="match status" value="1"/>
</dbReference>
<dbReference type="HOGENOM" id="CLU_115353_3_0_3"/>
<dbReference type="InterPro" id="IPR011335">
    <property type="entry name" value="Restrct_endonuc-II-like"/>
</dbReference>
<dbReference type="Gene3D" id="3.40.1350.10">
    <property type="match status" value="1"/>
</dbReference>
<name>K9YKG8_CYASC</name>
<protein>
    <recommendedName>
        <fullName evidence="2">UPF0102 protein Cyast_0918</fullName>
    </recommendedName>
</protein>
<dbReference type="BioCyc" id="CSTA292563:G1353-925-MONOMER"/>
<dbReference type="NCBIfam" id="NF009150">
    <property type="entry name" value="PRK12497.1-3"/>
    <property type="match status" value="1"/>
</dbReference>
<dbReference type="InterPro" id="IPR011856">
    <property type="entry name" value="tRNA_endonuc-like_dom_sf"/>
</dbReference>
<dbReference type="GO" id="GO:0003676">
    <property type="term" value="F:nucleic acid binding"/>
    <property type="evidence" value="ECO:0007669"/>
    <property type="project" value="InterPro"/>
</dbReference>
<dbReference type="KEGG" id="csn:Cyast_0918"/>
<evidence type="ECO:0000313" key="3">
    <source>
        <dbReference type="EMBL" id="AFZ46890.1"/>
    </source>
</evidence>
<sequence length="141" mass="16953">MTKIGELGEEVVALWLTQQHYRILYHRWHCRWGEIDLIALDEKINQLVFIEVKTRQPKNWDHDGLDMVNVGKQKKINITAQVFLSQHPPWQNYSCRFDLILVTYISRKNNYLQDTFKVLNHDQIMDKNHVFTIKKHLKNII</sequence>